<dbReference type="InterPro" id="IPR035892">
    <property type="entry name" value="C2_domain_sf"/>
</dbReference>
<dbReference type="InParanoid" id="F2UNR8"/>
<dbReference type="PANTHER" id="PTHR23317:SF76">
    <property type="entry name" value="LD20667P"/>
    <property type="match status" value="1"/>
</dbReference>
<proteinExistence type="inferred from homology"/>
<feature type="region of interest" description="Disordered" evidence="3">
    <location>
        <begin position="1206"/>
        <end position="1225"/>
    </location>
</feature>
<dbReference type="RefSeq" id="XP_004989044.1">
    <property type="nucleotide sequence ID" value="XM_004988987.1"/>
</dbReference>
<dbReference type="GO" id="GO:0005085">
    <property type="term" value="F:guanyl-nucleotide exchange factor activity"/>
    <property type="evidence" value="ECO:0007669"/>
    <property type="project" value="UniProtKB-KW"/>
</dbReference>
<dbReference type="OrthoDB" id="47328at2759"/>
<dbReference type="eggNOG" id="KOG1997">
    <property type="taxonomic scope" value="Eukaryota"/>
</dbReference>
<feature type="region of interest" description="Disordered" evidence="3">
    <location>
        <begin position="1055"/>
        <end position="1089"/>
    </location>
</feature>
<keyword evidence="7" id="KW-1185">Reference proteome</keyword>
<gene>
    <name evidence="6" type="ORF">PTSG_09690</name>
</gene>
<evidence type="ECO:0000313" key="6">
    <source>
        <dbReference type="EMBL" id="EGD79273.1"/>
    </source>
</evidence>
<reference evidence="6" key="1">
    <citation type="submission" date="2009-08" db="EMBL/GenBank/DDBJ databases">
        <title>Annotation of Salpingoeca rosetta.</title>
        <authorList>
            <consortium name="The Broad Institute Genome Sequencing Platform"/>
            <person name="Russ C."/>
            <person name="Cuomo C."/>
            <person name="Burger G."/>
            <person name="Gray M.W."/>
            <person name="Holland P.W.H."/>
            <person name="King N."/>
            <person name="Lang F.B.F."/>
            <person name="Roger A.J."/>
            <person name="Ruiz-Trillo I."/>
            <person name="Young S.K."/>
            <person name="Zeng Q."/>
            <person name="Gargeya S."/>
            <person name="Alvarado L."/>
            <person name="Berlin A."/>
            <person name="Chapman S.B."/>
            <person name="Chen Z."/>
            <person name="Freedman E."/>
            <person name="Gellesch M."/>
            <person name="Goldberg J."/>
            <person name="Griggs A."/>
            <person name="Gujja S."/>
            <person name="Heilman E."/>
            <person name="Heiman D."/>
            <person name="Howarth C."/>
            <person name="Mehta T."/>
            <person name="Neiman D."/>
            <person name="Pearson M."/>
            <person name="Roberts A."/>
            <person name="Saif S."/>
            <person name="Shea T."/>
            <person name="Shenoy N."/>
            <person name="Sisk P."/>
            <person name="Stolte C."/>
            <person name="Sykes S."/>
            <person name="White J."/>
            <person name="Yandava C."/>
            <person name="Haas B."/>
            <person name="Nusbaum C."/>
            <person name="Birren B."/>
        </authorList>
    </citation>
    <scope>NUCLEOTIDE SEQUENCE [LARGE SCALE GENOMIC DNA]</scope>
    <source>
        <strain evidence="6">ATCC 50818</strain>
    </source>
</reference>
<evidence type="ECO:0000256" key="3">
    <source>
        <dbReference type="SAM" id="MobiDB-lite"/>
    </source>
</evidence>
<dbReference type="Pfam" id="PF06920">
    <property type="entry name" value="DHR-2_Lobe_A"/>
    <property type="match status" value="1"/>
</dbReference>
<dbReference type="PROSITE" id="PS51651">
    <property type="entry name" value="DOCKER"/>
    <property type="match status" value="1"/>
</dbReference>
<dbReference type="EMBL" id="GL832985">
    <property type="protein sequence ID" value="EGD79273.1"/>
    <property type="molecule type" value="Genomic_DNA"/>
</dbReference>
<dbReference type="InterPro" id="IPR046769">
    <property type="entry name" value="DOCKER_Lobe_A"/>
</dbReference>
<dbReference type="Gene3D" id="1.25.40.410">
    <property type="match status" value="1"/>
</dbReference>
<dbReference type="Pfam" id="PF11878">
    <property type="entry name" value="DOCK_C-D_N"/>
    <property type="match status" value="1"/>
</dbReference>
<dbReference type="Gene3D" id="2.60.40.150">
    <property type="entry name" value="C2 domain"/>
    <property type="match status" value="1"/>
</dbReference>
<dbReference type="PANTHER" id="PTHR23317">
    <property type="entry name" value="DEDICATOR OF CYTOKINESIS DOCK"/>
    <property type="match status" value="1"/>
</dbReference>
<dbReference type="OMA" id="MMERKIP"/>
<feature type="compositionally biased region" description="Polar residues" evidence="3">
    <location>
        <begin position="1206"/>
        <end position="1219"/>
    </location>
</feature>
<accession>F2UNR8</accession>
<evidence type="ECO:0000313" key="7">
    <source>
        <dbReference type="Proteomes" id="UP000007799"/>
    </source>
</evidence>
<evidence type="ECO:0000259" key="5">
    <source>
        <dbReference type="PROSITE" id="PS51651"/>
    </source>
</evidence>
<dbReference type="PROSITE" id="PS51650">
    <property type="entry name" value="C2_DOCK"/>
    <property type="match status" value="1"/>
</dbReference>
<feature type="compositionally biased region" description="Polar residues" evidence="3">
    <location>
        <begin position="1788"/>
        <end position="1804"/>
    </location>
</feature>
<organism evidence="7">
    <name type="scientific">Salpingoeca rosetta (strain ATCC 50818 / BSB-021)</name>
    <dbReference type="NCBI Taxonomy" id="946362"/>
    <lineage>
        <taxon>Eukaryota</taxon>
        <taxon>Choanoflagellata</taxon>
        <taxon>Craspedida</taxon>
        <taxon>Salpingoecidae</taxon>
        <taxon>Salpingoeca</taxon>
    </lineage>
</organism>
<dbReference type="KEGG" id="sre:PTSG_09690"/>
<keyword evidence="1" id="KW-0344">Guanine-nucleotide releasing factor</keyword>
<protein>
    <submittedName>
        <fullName evidence="6">Uncharacterized protein</fullName>
    </submittedName>
</protein>
<dbReference type="Proteomes" id="UP000007799">
    <property type="component" value="Unassembled WGS sequence"/>
</dbReference>
<feature type="domain" description="C2 DOCK-type" evidence="4">
    <location>
        <begin position="455"/>
        <end position="620"/>
    </location>
</feature>
<sequence length="1898" mass="213836">MLIIPKDDWTIERQRRRFRTADQPVPAILLGDDREVPDGVRQCAKTLTRDLHLLVKKFARLTQDPAPSRRQLSEKLLSHEFPVDQPATASVRSSRTPVVTTRSTSALQGKRASVVSTSSSVSKEELVQESEDLVRELLDDVTVARRRSLRQRSKDRVCILHAANHNGACTARDSPPEFPLTRLGDDVHPLAPKFRHRFMVDVHGMGLREYVIEPFFTTVYLYDTSAHQRVSEVFSCDLNEEMTIVLLQDQRPELSTQRGIAANCRNGVFSLTRFRQHKEAESVFIVVRVDKVLDGDVSKSWDLYSKLAQQDEPEARSLDRAREAAQRAGKRLGKFQTPFAIGATPLQSAVDACRQHTTVDLDLWALHADKLKDEDMSKLVVEIGRSGDAKAKRKRLGKVARLAVTQITNDGQLPKSLLTSSLLRVAPFSNAQEHLAIEVEELPAEPVKMPHAEYKHLLFVYPQHVNCTATQYRNIACRIEVRDGTLKSSLPLIVGHGGAMLHEAYTPVAYHNKMPEFHHEFKIRLPDKLTPDHHLLFTFFHVSCKDKGDTEELNEKVIGYSWFPLFKSRFAYIPSQPLDLPVCLDKPADTYYLQKPEEVRGVKWLEGPRKGSFKVSLNLVSTTHCPNVYVHTFLSNTRVFLAGKLASKEQEQSIVKAIQNLHLAAQQEPHVIHQFLHVILELLFTIIARFPHKSSPLPFHAFEALVRVVALVHGQHPHMERAKSLETFLKFHFNVQLEFPDAILFQDLASLYVQVITTDGMDDPAFQPRQQKLQHKDCHATCITRCWFFFEAIVRSAGQFLKATRRETRPAGQRFDLVFYDHLNHMLDYLTLSVSNEAIHPESRARELCLGISFFLRDLLTFADPTRIMNILKMCLCNLHRAGVLTQATSLSDYRLNMLRVIASHEHYVAFNLPITDIHRASAAVATAASSTLVASSPSKGSGFRRRASTVLLAGRDRKPDGGTVPWCNLSASHFLAHALVAEVCYALQHGSQESRYAAIRLIYDKLLEHSCDPRLQRAERHAAVSNLYFPLALFLLQYKPLMARAERNHEAIVRGNEAGGGSGDDTTPPPTHKHTESSSSSSPPEEVELTDREVRGLLVVFLHIIKSCDHTVLRDWWNTQSKQSVQLETFLKMLILAVGSLEYPGQAAVTEHARSPAAPSPRSNRRKLLEANYAGGGSGKASKLLSGPEGSGGTPLRARKFKTGTWSAGQSPLSSSDPGDTHGRLSAVGMALQSHDFHRYGTRQETTEEEVIISVQMAKNLSHEMTVIVLDVLEMFMDDFKSSLRELYGQNDLMELVFQILMSLMGSNLSIKSTHLLFQTLTNFVHLFPELIYKAPSTDFAGRLCEQVLRQCNKSENRTRQQATAYLYLLMRKNYVDEDFQNFTRIKVQTTLALSRIVSAGRGEWSDVNLRRSWATIIKYAEEESQGLQNAADFRRQVEGLALQLYEILRDTAQMDLMAHDPETAIDLHLRIADNYKTSPDLRITWLKSLAGRQAELGHHAEAAQCFLQAAALVAEHLLTLQDNPFVRNGCSAFRHISPNAEEETAVAQETDKSDNESMCTHRFFKPDGFIHLINITVGHLLDAKMAETANQLLSFVIPILESRRDYQALCKLHGRLSDNYKLIDEMAKKGPRYLGEYYRVKFFGSIFKEELNPLGYVYKEPGLTKLAEVSQRLEQTFKTRYGEDAIVMIQDSKEVNPAQLNPNKGYIQIKRLRLGFGTFLRACKAGLHVYEKQIQTQAHPTENQKEYLANLQLSFEELEREIEDLRSKAKKSAPQSMRSQRRVAGMTTSADGSDFVNPTSNHVGRHSANTTPTTVTTTTSSVAVHMHMDDLPLVIACTKDQGGEPQQQQQQQRMVMLNASQPTHRPLLLLADAGCLQLGTGGDSTSCVFGWKQQQR</sequence>
<dbReference type="InterPro" id="IPR026791">
    <property type="entry name" value="DOCK"/>
</dbReference>
<evidence type="ECO:0000256" key="1">
    <source>
        <dbReference type="ARBA" id="ARBA00022658"/>
    </source>
</evidence>
<evidence type="ECO:0000259" key="4">
    <source>
        <dbReference type="PROSITE" id="PS51650"/>
    </source>
</evidence>
<comment type="similarity">
    <text evidence="2">Belongs to the DOCK family.</text>
</comment>
<feature type="region of interest" description="Disordered" evidence="3">
    <location>
        <begin position="1769"/>
        <end position="1817"/>
    </location>
</feature>
<feature type="domain" description="DOCKER" evidence="5">
    <location>
        <begin position="1475"/>
        <end position="1898"/>
    </location>
</feature>
<feature type="region of interest" description="Disordered" evidence="3">
    <location>
        <begin position="1174"/>
        <end position="1200"/>
    </location>
</feature>
<dbReference type="InterPro" id="IPR043161">
    <property type="entry name" value="DOCK_C_lobe_A"/>
</dbReference>
<dbReference type="Pfam" id="PF14429">
    <property type="entry name" value="DOCK-C2"/>
    <property type="match status" value="1"/>
</dbReference>
<dbReference type="InterPro" id="IPR021816">
    <property type="entry name" value="DOCK_C/D_N"/>
</dbReference>
<name>F2UNR8_SALR5</name>
<dbReference type="STRING" id="946362.F2UNR8"/>
<dbReference type="GO" id="GO:0007264">
    <property type="term" value="P:small GTPase-mediated signal transduction"/>
    <property type="evidence" value="ECO:0007669"/>
    <property type="project" value="InterPro"/>
</dbReference>
<dbReference type="GeneID" id="16069583"/>
<dbReference type="InterPro" id="IPR027357">
    <property type="entry name" value="DOCKER_dom"/>
</dbReference>
<dbReference type="InterPro" id="IPR027007">
    <property type="entry name" value="C2_DOCK-type_domain"/>
</dbReference>
<dbReference type="FunCoup" id="F2UNR8">
    <property type="interactions" value="1625"/>
</dbReference>
<evidence type="ECO:0000256" key="2">
    <source>
        <dbReference type="PROSITE-ProRule" id="PRU00983"/>
    </source>
</evidence>